<feature type="transmembrane region" description="Helical" evidence="1">
    <location>
        <begin position="6"/>
        <end position="23"/>
    </location>
</feature>
<protein>
    <submittedName>
        <fullName evidence="2">Uncharacterized protein</fullName>
    </submittedName>
</protein>
<dbReference type="AlphaFoldDB" id="A0A402ALF3"/>
<feature type="transmembrane region" description="Helical" evidence="1">
    <location>
        <begin position="78"/>
        <end position="98"/>
    </location>
</feature>
<evidence type="ECO:0000256" key="1">
    <source>
        <dbReference type="SAM" id="Phobius"/>
    </source>
</evidence>
<feature type="transmembrane region" description="Helical" evidence="1">
    <location>
        <begin position="283"/>
        <end position="302"/>
    </location>
</feature>
<feature type="transmembrane region" description="Helical" evidence="1">
    <location>
        <begin position="322"/>
        <end position="339"/>
    </location>
</feature>
<evidence type="ECO:0000313" key="3">
    <source>
        <dbReference type="Proteomes" id="UP000287188"/>
    </source>
</evidence>
<feature type="transmembrane region" description="Helical" evidence="1">
    <location>
        <begin position="440"/>
        <end position="457"/>
    </location>
</feature>
<evidence type="ECO:0000313" key="2">
    <source>
        <dbReference type="EMBL" id="GCE19865.1"/>
    </source>
</evidence>
<sequence length="461" mass="51356">MALQFINGLLVVCLFGCALCSFMRVGRAYAWLDRVMIFIVAIAAAALQLHLGSLDELAQTPLAAIMYWIGKPGGNQDLVFNVLLGWGPLFIALLWIFLVSSSTRLGRLSLVVLSLPAMLLQNTLGSTQTASPVPILSSLFATPFVSLLNVNQLVVYGLLVLGLIQFLRTRRFFTQLERISIYLVALMAALLQIAIWSHAPSALAADPHVLPGWMVSQQVGMEIVVGNQVGAVLFLWFIIGIGGAILGRVIWRSVKQARQENNIDRWKLQSWNWALIAMRLEHLMIWITTLMLVLALPFFGATSAPLSFVLGGSILAVDINQLVWWFLLFLLVVGLFRLVRPFSGWDRWHMLCNILTMALLFFGHSRGGGMDQHVSIIAWFTAPHIILPFYVATAGLVMIALGTLLWLKRAFLPTEQTILWLCFGLALLCTFLQLISPLFLLAACIFLFQGILFVMRVERVH</sequence>
<feature type="transmembrane region" description="Helical" evidence="1">
    <location>
        <begin position="105"/>
        <end position="124"/>
    </location>
</feature>
<reference evidence="3" key="1">
    <citation type="submission" date="2018-12" db="EMBL/GenBank/DDBJ databases">
        <title>Tengunoibacter tsumagoiensis gen. nov., sp. nov., Dictyobacter kobayashii sp. nov., D. alpinus sp. nov., and D. joshuensis sp. nov. and description of Dictyobacteraceae fam. nov. within the order Ktedonobacterales isolated from Tengu-no-mugimeshi.</title>
        <authorList>
            <person name="Wang C.M."/>
            <person name="Zheng Y."/>
            <person name="Sakai Y."/>
            <person name="Toyoda A."/>
            <person name="Minakuchi Y."/>
            <person name="Abe K."/>
            <person name="Yokota A."/>
            <person name="Yabe S."/>
        </authorList>
    </citation>
    <scope>NUCLEOTIDE SEQUENCE [LARGE SCALE GENOMIC DNA]</scope>
    <source>
        <strain evidence="3">Uno11</strain>
    </source>
</reference>
<feature type="transmembrane region" description="Helical" evidence="1">
    <location>
        <begin position="35"/>
        <end position="52"/>
    </location>
</feature>
<dbReference type="Proteomes" id="UP000287188">
    <property type="component" value="Unassembled WGS sequence"/>
</dbReference>
<feature type="transmembrane region" description="Helical" evidence="1">
    <location>
        <begin position="144"/>
        <end position="167"/>
    </location>
</feature>
<feature type="transmembrane region" description="Helical" evidence="1">
    <location>
        <begin position="229"/>
        <end position="251"/>
    </location>
</feature>
<comment type="caution">
    <text evidence="2">The sequence shown here is derived from an EMBL/GenBank/DDBJ whole genome shotgun (WGS) entry which is preliminary data.</text>
</comment>
<keyword evidence="3" id="KW-1185">Reference proteome</keyword>
<keyword evidence="1" id="KW-0472">Membrane</keyword>
<organism evidence="2 3">
    <name type="scientific">Dictyobacter kobayashii</name>
    <dbReference type="NCBI Taxonomy" id="2014872"/>
    <lineage>
        <taxon>Bacteria</taxon>
        <taxon>Bacillati</taxon>
        <taxon>Chloroflexota</taxon>
        <taxon>Ktedonobacteria</taxon>
        <taxon>Ktedonobacterales</taxon>
        <taxon>Dictyobacteraceae</taxon>
        <taxon>Dictyobacter</taxon>
    </lineage>
</organism>
<feature type="transmembrane region" description="Helical" evidence="1">
    <location>
        <begin position="385"/>
        <end position="406"/>
    </location>
</feature>
<keyword evidence="1" id="KW-0812">Transmembrane</keyword>
<feature type="transmembrane region" description="Helical" evidence="1">
    <location>
        <begin position="179"/>
        <end position="199"/>
    </location>
</feature>
<keyword evidence="1" id="KW-1133">Transmembrane helix</keyword>
<feature type="transmembrane region" description="Helical" evidence="1">
    <location>
        <begin position="348"/>
        <end position="365"/>
    </location>
</feature>
<accession>A0A402ALF3</accession>
<gene>
    <name evidence="2" type="ORF">KDK_36650</name>
</gene>
<dbReference type="EMBL" id="BIFS01000001">
    <property type="protein sequence ID" value="GCE19865.1"/>
    <property type="molecule type" value="Genomic_DNA"/>
</dbReference>
<name>A0A402ALF3_9CHLR</name>
<proteinExistence type="predicted"/>